<feature type="domain" description="Flagellin C-terminal" evidence="6">
    <location>
        <begin position="227"/>
        <end position="302"/>
    </location>
</feature>
<dbReference type="InterPro" id="IPR013384">
    <property type="entry name" value="Flagell_FlgL"/>
</dbReference>
<evidence type="ECO:0000256" key="1">
    <source>
        <dbReference type="ARBA" id="ARBA00004365"/>
    </source>
</evidence>
<dbReference type="GO" id="GO:0071973">
    <property type="term" value="P:bacterial-type flagellum-dependent cell motility"/>
    <property type="evidence" value="ECO:0007669"/>
    <property type="project" value="InterPro"/>
</dbReference>
<evidence type="ECO:0000259" key="5">
    <source>
        <dbReference type="Pfam" id="PF00669"/>
    </source>
</evidence>
<dbReference type="InterPro" id="IPR001492">
    <property type="entry name" value="Flagellin"/>
</dbReference>
<dbReference type="Pfam" id="PF00669">
    <property type="entry name" value="Flagellin_N"/>
    <property type="match status" value="1"/>
</dbReference>
<dbReference type="GO" id="GO:0005576">
    <property type="term" value="C:extracellular region"/>
    <property type="evidence" value="ECO:0007669"/>
    <property type="project" value="UniProtKB-SubCell"/>
</dbReference>
<evidence type="ECO:0000256" key="4">
    <source>
        <dbReference type="ARBA" id="ARBA00023143"/>
    </source>
</evidence>
<organism evidence="7 8">
    <name type="scientific">Sphingomonas aracearum</name>
    <dbReference type="NCBI Taxonomy" id="2283317"/>
    <lineage>
        <taxon>Bacteria</taxon>
        <taxon>Pseudomonadati</taxon>
        <taxon>Pseudomonadota</taxon>
        <taxon>Alphaproteobacteria</taxon>
        <taxon>Sphingomonadales</taxon>
        <taxon>Sphingomonadaceae</taxon>
        <taxon>Sphingomonas</taxon>
    </lineage>
</organism>
<keyword evidence="8" id="KW-1185">Reference proteome</keyword>
<dbReference type="SUPFAM" id="SSF64518">
    <property type="entry name" value="Phase 1 flagellin"/>
    <property type="match status" value="1"/>
</dbReference>
<dbReference type="GO" id="GO:0005198">
    <property type="term" value="F:structural molecule activity"/>
    <property type="evidence" value="ECO:0007669"/>
    <property type="project" value="InterPro"/>
</dbReference>
<evidence type="ECO:0000259" key="6">
    <source>
        <dbReference type="Pfam" id="PF00700"/>
    </source>
</evidence>
<dbReference type="InterPro" id="IPR046358">
    <property type="entry name" value="Flagellin_C"/>
</dbReference>
<keyword evidence="4" id="KW-0975">Bacterial flagellum</keyword>
<dbReference type="NCBIfam" id="TIGR02550">
    <property type="entry name" value="flagell_flgL"/>
    <property type="match status" value="1"/>
</dbReference>
<dbReference type="PANTHER" id="PTHR42792">
    <property type="entry name" value="FLAGELLIN"/>
    <property type="match status" value="1"/>
</dbReference>
<dbReference type="Proteomes" id="UP000253918">
    <property type="component" value="Unassembled WGS sequence"/>
</dbReference>
<keyword evidence="7" id="KW-0282">Flagellum</keyword>
<evidence type="ECO:0000256" key="2">
    <source>
        <dbReference type="ARBA" id="ARBA00004613"/>
    </source>
</evidence>
<proteinExistence type="inferred from homology"/>
<dbReference type="AlphaFoldDB" id="A0A369VU11"/>
<reference evidence="7 8" key="1">
    <citation type="submission" date="2018-07" db="EMBL/GenBank/DDBJ databases">
        <title>a novel species of Sphingomonas isolated from the rhizosphere soil of Araceae plant.</title>
        <authorList>
            <person name="Zhiyong W."/>
            <person name="Qinglan Z."/>
            <person name="Zhiwei F."/>
            <person name="Ding X."/>
            <person name="Gejiao W."/>
            <person name="Shixue Z."/>
        </authorList>
    </citation>
    <scope>NUCLEOTIDE SEQUENCE [LARGE SCALE GENOMIC DNA]</scope>
    <source>
        <strain evidence="7 8">WZY 27</strain>
    </source>
</reference>
<keyword evidence="7" id="KW-0966">Cell projection</keyword>
<feature type="domain" description="Flagellin N-terminal" evidence="5">
    <location>
        <begin position="3"/>
        <end position="137"/>
    </location>
</feature>
<sequence length="303" mass="31694">MQISTSSFYDRSTSLMNKLSAKSDLLQTQISTQTRLQGAADDVVAYKRLAGMKQASADDLAYSANIKLGQSVLAQADSTLDGMSTQLQRAKELAVRAGSDTLSASDRKVIATELRSVLDDMAALANTRDMRGQPLFGAATGDTAVTQASDGSVTFTGTGEPAPLPIGNGTSIQATDSAQRVFGFTGTDGTATDVFATVKRLADALEAGGGMTEAPKAAQDDLSLGQTQLTSARGSLGARAARLELDADQMAVAVENREVARSDLEDTDITSAIAELQKTITTLQATQASFTKLSSLSLFDYLK</sequence>
<dbReference type="Pfam" id="PF00700">
    <property type="entry name" value="Flagellin_C"/>
    <property type="match status" value="1"/>
</dbReference>
<evidence type="ECO:0000313" key="8">
    <source>
        <dbReference type="Proteomes" id="UP000253918"/>
    </source>
</evidence>
<evidence type="ECO:0000256" key="3">
    <source>
        <dbReference type="ARBA" id="ARBA00005709"/>
    </source>
</evidence>
<dbReference type="InterPro" id="IPR001029">
    <property type="entry name" value="Flagellin_N"/>
</dbReference>
<dbReference type="Gene3D" id="1.20.1330.10">
    <property type="entry name" value="f41 fragment of flagellin, N-terminal domain"/>
    <property type="match status" value="1"/>
</dbReference>
<comment type="similarity">
    <text evidence="3">Belongs to the bacterial flagellin family.</text>
</comment>
<dbReference type="EMBL" id="QQNB01000002">
    <property type="protein sequence ID" value="RDE05874.1"/>
    <property type="molecule type" value="Genomic_DNA"/>
</dbReference>
<name>A0A369VU11_9SPHN</name>
<gene>
    <name evidence="7" type="primary">flgL</name>
    <name evidence="7" type="ORF">DVW87_11845</name>
</gene>
<comment type="subcellular location">
    <subcellularLocation>
        <location evidence="1">Bacterial flagellum</location>
    </subcellularLocation>
    <subcellularLocation>
        <location evidence="2">Secreted</location>
    </subcellularLocation>
</comment>
<protein>
    <submittedName>
        <fullName evidence="7">Flagellar hook-associated protein 3</fullName>
    </submittedName>
</protein>
<keyword evidence="7" id="KW-0969">Cilium</keyword>
<dbReference type="RefSeq" id="WP_114687943.1">
    <property type="nucleotide sequence ID" value="NZ_QQNB01000002.1"/>
</dbReference>
<dbReference type="OrthoDB" id="7389561at2"/>
<comment type="caution">
    <text evidence="7">The sequence shown here is derived from an EMBL/GenBank/DDBJ whole genome shotgun (WGS) entry which is preliminary data.</text>
</comment>
<dbReference type="PANTHER" id="PTHR42792:SF1">
    <property type="entry name" value="FLAGELLAR HOOK-ASSOCIATED PROTEIN 3"/>
    <property type="match status" value="1"/>
</dbReference>
<evidence type="ECO:0000313" key="7">
    <source>
        <dbReference type="EMBL" id="RDE05874.1"/>
    </source>
</evidence>
<dbReference type="GO" id="GO:0009424">
    <property type="term" value="C:bacterial-type flagellum hook"/>
    <property type="evidence" value="ECO:0007669"/>
    <property type="project" value="InterPro"/>
</dbReference>
<accession>A0A369VU11</accession>